<dbReference type="SUPFAM" id="SSF69593">
    <property type="entry name" value="Glycerol-3-phosphate (1)-acyltransferase"/>
    <property type="match status" value="1"/>
</dbReference>
<keyword evidence="2" id="KW-1133">Transmembrane helix</keyword>
<comment type="caution">
    <text evidence="4">The sequence shown here is derived from an EMBL/GenBank/DDBJ whole genome shotgun (WGS) entry which is preliminary data.</text>
</comment>
<dbReference type="Proteomes" id="UP001500897">
    <property type="component" value="Unassembled WGS sequence"/>
</dbReference>
<dbReference type="EMBL" id="BAAANS010000024">
    <property type="protein sequence ID" value="GAA2102937.1"/>
    <property type="molecule type" value="Genomic_DNA"/>
</dbReference>
<feature type="region of interest" description="Disordered" evidence="1">
    <location>
        <begin position="338"/>
        <end position="358"/>
    </location>
</feature>
<feature type="domain" description="Phospholipid/glycerol acyltransferase" evidence="3">
    <location>
        <begin position="119"/>
        <end position="225"/>
    </location>
</feature>
<sequence>MHRTPPSPGLSRAARPGAAALASARDAVALGALTVLLLLLVPLLLPLGLLRPLLPARAAAAARLPLVWAAYLAGFSLTALAGSLRLRARRAGPDAWRLLTARAGRRFRLLAEHWSGLRFQVEAPEPAPDPGRPVVVLARHAGILNTQLAITAVTAVLGRRPRGIAKRCVALEPGLRALLRGVPLTLFRWDRAGRAAALAEITALGRALGPDEALWLYPEGTNYSAARRAGAIAKLRARGRDALADRAEAMPHVLPPHLPGALAALTAAGPSALVLVCGHTGPERLLPWMLGPGYAPGPGDRLRLRWWSFGAEQVPTADAAAFADWLYDRWEQLDRWIAEPDDPAAHPSRRRTGNLDPA</sequence>
<keyword evidence="2" id="KW-0472">Membrane</keyword>
<evidence type="ECO:0000313" key="5">
    <source>
        <dbReference type="Proteomes" id="UP001500897"/>
    </source>
</evidence>
<reference evidence="5" key="1">
    <citation type="journal article" date="2019" name="Int. J. Syst. Evol. Microbiol.">
        <title>The Global Catalogue of Microorganisms (GCM) 10K type strain sequencing project: providing services to taxonomists for standard genome sequencing and annotation.</title>
        <authorList>
            <consortium name="The Broad Institute Genomics Platform"/>
            <consortium name="The Broad Institute Genome Sequencing Center for Infectious Disease"/>
            <person name="Wu L."/>
            <person name="Ma J."/>
        </authorList>
    </citation>
    <scope>NUCLEOTIDE SEQUENCE [LARGE SCALE GENOMIC DNA]</scope>
    <source>
        <strain evidence="5">JCM 14559</strain>
    </source>
</reference>
<accession>A0ABN2X1U4</accession>
<keyword evidence="2" id="KW-0812">Transmembrane</keyword>
<name>A0ABN2X1U4_9ACTN</name>
<feature type="transmembrane region" description="Helical" evidence="2">
    <location>
        <begin position="65"/>
        <end position="84"/>
    </location>
</feature>
<dbReference type="InterPro" id="IPR002123">
    <property type="entry name" value="Plipid/glycerol_acylTrfase"/>
</dbReference>
<feature type="transmembrane region" description="Helical" evidence="2">
    <location>
        <begin position="27"/>
        <end position="45"/>
    </location>
</feature>
<proteinExistence type="predicted"/>
<evidence type="ECO:0000313" key="4">
    <source>
        <dbReference type="EMBL" id="GAA2102937.1"/>
    </source>
</evidence>
<evidence type="ECO:0000256" key="2">
    <source>
        <dbReference type="SAM" id="Phobius"/>
    </source>
</evidence>
<keyword evidence="5" id="KW-1185">Reference proteome</keyword>
<organism evidence="4 5">
    <name type="scientific">Kitasatospora saccharophila</name>
    <dbReference type="NCBI Taxonomy" id="407973"/>
    <lineage>
        <taxon>Bacteria</taxon>
        <taxon>Bacillati</taxon>
        <taxon>Actinomycetota</taxon>
        <taxon>Actinomycetes</taxon>
        <taxon>Kitasatosporales</taxon>
        <taxon>Streptomycetaceae</taxon>
        <taxon>Kitasatospora</taxon>
    </lineage>
</organism>
<evidence type="ECO:0000256" key="1">
    <source>
        <dbReference type="SAM" id="MobiDB-lite"/>
    </source>
</evidence>
<dbReference type="RefSeq" id="WP_344553454.1">
    <property type="nucleotide sequence ID" value="NZ_BAAANS010000024.1"/>
</dbReference>
<protein>
    <recommendedName>
        <fullName evidence="3">Phospholipid/glycerol acyltransferase domain-containing protein</fullName>
    </recommendedName>
</protein>
<dbReference type="Pfam" id="PF01553">
    <property type="entry name" value="Acyltransferase"/>
    <property type="match status" value="1"/>
</dbReference>
<gene>
    <name evidence="4" type="ORF">GCM10009759_37880</name>
</gene>
<evidence type="ECO:0000259" key="3">
    <source>
        <dbReference type="Pfam" id="PF01553"/>
    </source>
</evidence>